<proteinExistence type="predicted"/>
<name>A0A6U3CSR5_9EUKA</name>
<dbReference type="EMBL" id="HBKR01035039">
    <property type="protein sequence ID" value="CAE2332922.1"/>
    <property type="molecule type" value="Transcribed_RNA"/>
</dbReference>
<accession>A0A6U3CSR5</accession>
<dbReference type="AlphaFoldDB" id="A0A6U3CSR5"/>
<organism evidence="3">
    <name type="scientific">Paramoeba aestuarina</name>
    <dbReference type="NCBI Taxonomy" id="180227"/>
    <lineage>
        <taxon>Eukaryota</taxon>
        <taxon>Amoebozoa</taxon>
        <taxon>Discosea</taxon>
        <taxon>Flabellinia</taxon>
        <taxon>Dactylopodida</taxon>
        <taxon>Paramoebidae</taxon>
        <taxon>Paramoeba</taxon>
    </lineage>
</organism>
<gene>
    <name evidence="2" type="ORF">NAES01612_LOCUS22924</name>
    <name evidence="3" type="ORF">NAES01612_LOCUS22926</name>
</gene>
<evidence type="ECO:0000313" key="2">
    <source>
        <dbReference type="EMBL" id="CAE2332920.1"/>
    </source>
</evidence>
<evidence type="ECO:0000313" key="3">
    <source>
        <dbReference type="EMBL" id="CAE2332922.1"/>
    </source>
</evidence>
<feature type="compositionally biased region" description="Basic and acidic residues" evidence="1">
    <location>
        <begin position="41"/>
        <end position="60"/>
    </location>
</feature>
<dbReference type="EMBL" id="HBKR01035037">
    <property type="protein sequence ID" value="CAE2332920.1"/>
    <property type="molecule type" value="Transcribed_RNA"/>
</dbReference>
<feature type="region of interest" description="Disordered" evidence="1">
    <location>
        <begin position="35"/>
        <end position="60"/>
    </location>
</feature>
<evidence type="ECO:0000256" key="1">
    <source>
        <dbReference type="SAM" id="MobiDB-lite"/>
    </source>
</evidence>
<reference evidence="3" key="1">
    <citation type="submission" date="2021-01" db="EMBL/GenBank/DDBJ databases">
        <authorList>
            <person name="Corre E."/>
            <person name="Pelletier E."/>
            <person name="Niang G."/>
            <person name="Scheremetjew M."/>
            <person name="Finn R."/>
            <person name="Kale V."/>
            <person name="Holt S."/>
            <person name="Cochrane G."/>
            <person name="Meng A."/>
            <person name="Brown T."/>
            <person name="Cohen L."/>
        </authorList>
    </citation>
    <scope>NUCLEOTIDE SEQUENCE</scope>
    <source>
        <strain evidence="3">SoJaBio B1-5/56/2</strain>
    </source>
</reference>
<protein>
    <submittedName>
        <fullName evidence="3">Uncharacterized protein</fullName>
    </submittedName>
</protein>
<sequence>MIDSTLCHLVEGLLHRFYTVVFFFCPLWRKSNTNKEDEEEKERKEKEKEKEKENEMGREKQWECVQERGETDLKVTWLSDFSTGIDMERIHLVKGSVVRITSLTLNGRERESEARFLFDDGSTQVTIHAQGDILWESLQLHPQEVEQVRKYVQNQQNRSLRYYSRQFWKRNDVPHYDEGEEGTEVLGMLKGAIEQFEQIYHIQFFVKPKSRPRGETRKFSKHQIPVKVMGTAVLQLEKVKREPLRRLGWKLVDELMN</sequence>